<evidence type="ECO:0000313" key="3">
    <source>
        <dbReference type="Proteomes" id="UP000001067"/>
    </source>
</evidence>
<sequence length="105" mass="11547">MNLTLINIWMLETWISFGMAAVAVYGYLCGGGVEENDDEGDDVPARPVRVQRPRALNPQTLASALAVVQEEQEQEEQDEDEEERSGPAESSFVSFSPLSDLPSSE</sequence>
<dbReference type="HOGENOM" id="CLU_2237986_0_0_1"/>
<proteinExistence type="predicted"/>
<name>E3S9W2_PYRTT</name>
<dbReference type="AlphaFoldDB" id="E3S9W2"/>
<feature type="compositionally biased region" description="Acidic residues" evidence="1">
    <location>
        <begin position="70"/>
        <end position="83"/>
    </location>
</feature>
<keyword evidence="3" id="KW-1185">Reference proteome</keyword>
<feature type="compositionally biased region" description="Polar residues" evidence="1">
    <location>
        <begin position="91"/>
        <end position="105"/>
    </location>
</feature>
<organism evidence="3">
    <name type="scientific">Pyrenophora teres f. teres (strain 0-1)</name>
    <name type="common">Barley net blotch fungus</name>
    <name type="synonym">Drechslera teres f. teres</name>
    <dbReference type="NCBI Taxonomy" id="861557"/>
    <lineage>
        <taxon>Eukaryota</taxon>
        <taxon>Fungi</taxon>
        <taxon>Dikarya</taxon>
        <taxon>Ascomycota</taxon>
        <taxon>Pezizomycotina</taxon>
        <taxon>Dothideomycetes</taxon>
        <taxon>Pleosporomycetidae</taxon>
        <taxon>Pleosporales</taxon>
        <taxon>Pleosporineae</taxon>
        <taxon>Pleosporaceae</taxon>
        <taxon>Pyrenophora</taxon>
    </lineage>
</organism>
<feature type="region of interest" description="Disordered" evidence="1">
    <location>
        <begin position="68"/>
        <end position="105"/>
    </location>
</feature>
<evidence type="ECO:0000256" key="1">
    <source>
        <dbReference type="SAM" id="MobiDB-lite"/>
    </source>
</evidence>
<evidence type="ECO:0000313" key="2">
    <source>
        <dbReference type="EMBL" id="EFQ85235.1"/>
    </source>
</evidence>
<reference evidence="2 3" key="1">
    <citation type="journal article" date="2010" name="Genome Biol.">
        <title>A first genome assembly of the barley fungal pathogen Pyrenophora teres f. teres.</title>
        <authorList>
            <person name="Ellwood S.R."/>
            <person name="Liu Z."/>
            <person name="Syme R.A."/>
            <person name="Lai Z."/>
            <person name="Hane J.K."/>
            <person name="Keiper F."/>
            <person name="Moffat C.S."/>
            <person name="Oliver R.P."/>
            <person name="Friesen T.L."/>
        </authorList>
    </citation>
    <scope>NUCLEOTIDE SEQUENCE [LARGE SCALE GENOMIC DNA]</scope>
    <source>
        <strain evidence="2 3">0-1</strain>
    </source>
</reference>
<protein>
    <submittedName>
        <fullName evidence="2">Uncharacterized protein</fullName>
    </submittedName>
</protein>
<gene>
    <name evidence="2" type="ORF">PTT_19856</name>
</gene>
<dbReference type="EMBL" id="GL537960">
    <property type="protein sequence ID" value="EFQ85235.1"/>
    <property type="molecule type" value="Genomic_DNA"/>
</dbReference>
<dbReference type="KEGG" id="pte:PTT_19856"/>
<dbReference type="Proteomes" id="UP000001067">
    <property type="component" value="Unassembled WGS sequence"/>
</dbReference>
<accession>E3S9W2</accession>